<dbReference type="Pfam" id="PF06200">
    <property type="entry name" value="tify"/>
    <property type="match status" value="1"/>
</dbReference>
<comment type="subcellular location">
    <subcellularLocation>
        <location evidence="2">Nucleus</location>
    </subcellularLocation>
</comment>
<dbReference type="InterPro" id="IPR040390">
    <property type="entry name" value="TIFY/JAZ"/>
</dbReference>
<evidence type="ECO:0000256" key="1">
    <source>
        <dbReference type="ARBA" id="ARBA00008614"/>
    </source>
</evidence>
<comment type="domain">
    <text evidence="2">The jas domain is required for interaction with COI1.</text>
</comment>
<sequence length="141" mass="16393">MKRNCNLELNHLPPSESFNISNYNNSRHHYMLLDIFNNGNSSSTTMQQEEERQKQMTIFYKGQIAVADVTELQAREIILVANREMEERLSSMNYSCSLPPRTPLVHHPHTPSPTGLSMKRSLQRFLQKRKNRAQAASPYHH</sequence>
<reference evidence="4 5" key="1">
    <citation type="submission" date="2024-01" db="EMBL/GenBank/DDBJ databases">
        <title>The complete chloroplast genome sequence of Lithospermum erythrorhizon: insights into the phylogenetic relationship among Boraginaceae species and the maternal lineages of purple gromwells.</title>
        <authorList>
            <person name="Okada T."/>
            <person name="Watanabe K."/>
        </authorList>
    </citation>
    <scope>NUCLEOTIDE SEQUENCE [LARGE SCALE GENOMIC DNA]</scope>
</reference>
<dbReference type="PANTHER" id="PTHR33077">
    <property type="entry name" value="PROTEIN TIFY 4A-RELATED-RELATED"/>
    <property type="match status" value="1"/>
</dbReference>
<keyword evidence="2" id="KW-1184">Jasmonic acid signaling pathway</keyword>
<comment type="caution">
    <text evidence="4">The sequence shown here is derived from an EMBL/GenBank/DDBJ whole genome shotgun (WGS) entry which is preliminary data.</text>
</comment>
<feature type="domain" description="Tify" evidence="3">
    <location>
        <begin position="49"/>
        <end position="83"/>
    </location>
</feature>
<dbReference type="Pfam" id="PF09425">
    <property type="entry name" value="Jas_motif"/>
    <property type="match status" value="1"/>
</dbReference>
<dbReference type="PROSITE" id="PS51320">
    <property type="entry name" value="TIFY"/>
    <property type="match status" value="1"/>
</dbReference>
<dbReference type="GO" id="GO:0005634">
    <property type="term" value="C:nucleus"/>
    <property type="evidence" value="ECO:0007669"/>
    <property type="project" value="UniProtKB-SubCell"/>
</dbReference>
<protein>
    <recommendedName>
        <fullName evidence="2">Protein TIFY</fullName>
    </recommendedName>
    <alternativeName>
        <fullName evidence="2">Jasmonate ZIM domain-containing protein</fullName>
    </alternativeName>
</protein>
<dbReference type="InterPro" id="IPR018467">
    <property type="entry name" value="CCT_CS"/>
</dbReference>
<evidence type="ECO:0000256" key="2">
    <source>
        <dbReference type="RuleBase" id="RU369065"/>
    </source>
</evidence>
<dbReference type="GO" id="GO:0031347">
    <property type="term" value="P:regulation of defense response"/>
    <property type="evidence" value="ECO:0007669"/>
    <property type="project" value="UniProtKB-UniRule"/>
</dbReference>
<gene>
    <name evidence="4" type="ORF">LIER_32699</name>
</gene>
<dbReference type="EMBL" id="BAABME010012681">
    <property type="protein sequence ID" value="GAA0185411.1"/>
    <property type="molecule type" value="Genomic_DNA"/>
</dbReference>
<organism evidence="4 5">
    <name type="scientific">Lithospermum erythrorhizon</name>
    <name type="common">Purple gromwell</name>
    <name type="synonym">Lithospermum officinale var. erythrorhizon</name>
    <dbReference type="NCBI Taxonomy" id="34254"/>
    <lineage>
        <taxon>Eukaryota</taxon>
        <taxon>Viridiplantae</taxon>
        <taxon>Streptophyta</taxon>
        <taxon>Embryophyta</taxon>
        <taxon>Tracheophyta</taxon>
        <taxon>Spermatophyta</taxon>
        <taxon>Magnoliopsida</taxon>
        <taxon>eudicotyledons</taxon>
        <taxon>Gunneridae</taxon>
        <taxon>Pentapetalae</taxon>
        <taxon>asterids</taxon>
        <taxon>lamiids</taxon>
        <taxon>Boraginales</taxon>
        <taxon>Boraginaceae</taxon>
        <taxon>Boraginoideae</taxon>
        <taxon>Lithospermeae</taxon>
        <taxon>Lithospermum</taxon>
    </lineage>
</organism>
<dbReference type="PANTHER" id="PTHR33077:SF17">
    <property type="entry name" value="PROTEIN TIFY 5B"/>
    <property type="match status" value="1"/>
</dbReference>
<evidence type="ECO:0000313" key="5">
    <source>
        <dbReference type="Proteomes" id="UP001454036"/>
    </source>
</evidence>
<dbReference type="GO" id="GO:2000022">
    <property type="term" value="P:regulation of jasmonic acid mediated signaling pathway"/>
    <property type="evidence" value="ECO:0007669"/>
    <property type="project" value="UniProtKB-UniRule"/>
</dbReference>
<dbReference type="InterPro" id="IPR010399">
    <property type="entry name" value="Tify_dom"/>
</dbReference>
<name>A0AAV3S0G0_LITER</name>
<comment type="similarity">
    <text evidence="1 2">Belongs to the TIFY/JAZ family.</text>
</comment>
<evidence type="ECO:0000313" key="4">
    <source>
        <dbReference type="EMBL" id="GAA0185411.1"/>
    </source>
</evidence>
<dbReference type="SMART" id="SM00979">
    <property type="entry name" value="TIFY"/>
    <property type="match status" value="1"/>
</dbReference>
<dbReference type="GO" id="GO:0009611">
    <property type="term" value="P:response to wounding"/>
    <property type="evidence" value="ECO:0007669"/>
    <property type="project" value="UniProtKB-UniRule"/>
</dbReference>
<keyword evidence="2" id="KW-0539">Nucleus</keyword>
<comment type="function">
    <text evidence="2">Repressor of jasmonate responses.</text>
</comment>
<accession>A0AAV3S0G0</accession>
<proteinExistence type="inferred from homology"/>
<evidence type="ECO:0000259" key="3">
    <source>
        <dbReference type="PROSITE" id="PS51320"/>
    </source>
</evidence>
<dbReference type="Proteomes" id="UP001454036">
    <property type="component" value="Unassembled WGS sequence"/>
</dbReference>
<keyword evidence="5" id="KW-1185">Reference proteome</keyword>
<dbReference type="AlphaFoldDB" id="A0AAV3S0G0"/>